<accession>A0A916XW10</accession>
<feature type="region of interest" description="Disordered" evidence="1">
    <location>
        <begin position="85"/>
        <end position="104"/>
    </location>
</feature>
<dbReference type="EMBL" id="BMJJ01000004">
    <property type="protein sequence ID" value="GGD17122.1"/>
    <property type="molecule type" value="Genomic_DNA"/>
</dbReference>
<reference evidence="2" key="2">
    <citation type="submission" date="2020-09" db="EMBL/GenBank/DDBJ databases">
        <authorList>
            <person name="Sun Q."/>
            <person name="Zhou Y."/>
        </authorList>
    </citation>
    <scope>NUCLEOTIDE SEQUENCE</scope>
    <source>
        <strain evidence="2">CGMCC 1.15493</strain>
    </source>
</reference>
<proteinExistence type="predicted"/>
<name>A0A916XW10_9HYPH</name>
<keyword evidence="3" id="KW-1185">Reference proteome</keyword>
<dbReference type="AlphaFoldDB" id="A0A916XW10"/>
<gene>
    <name evidence="2" type="ORF">GCM10011335_19970</name>
</gene>
<reference evidence="2" key="1">
    <citation type="journal article" date="2014" name="Int. J. Syst. Evol. Microbiol.">
        <title>Complete genome sequence of Corynebacterium casei LMG S-19264T (=DSM 44701T), isolated from a smear-ripened cheese.</title>
        <authorList>
            <consortium name="US DOE Joint Genome Institute (JGI-PGF)"/>
            <person name="Walter F."/>
            <person name="Albersmeier A."/>
            <person name="Kalinowski J."/>
            <person name="Ruckert C."/>
        </authorList>
    </citation>
    <scope>NUCLEOTIDE SEQUENCE</scope>
    <source>
        <strain evidence="2">CGMCC 1.15493</strain>
    </source>
</reference>
<evidence type="ECO:0000256" key="1">
    <source>
        <dbReference type="SAM" id="MobiDB-lite"/>
    </source>
</evidence>
<dbReference type="Proteomes" id="UP000613160">
    <property type="component" value="Unassembled WGS sequence"/>
</dbReference>
<evidence type="ECO:0000313" key="2">
    <source>
        <dbReference type="EMBL" id="GGD17122.1"/>
    </source>
</evidence>
<organism evidence="2 3">
    <name type="scientific">Aureimonas glaciei</name>
    <dbReference type="NCBI Taxonomy" id="1776957"/>
    <lineage>
        <taxon>Bacteria</taxon>
        <taxon>Pseudomonadati</taxon>
        <taxon>Pseudomonadota</taxon>
        <taxon>Alphaproteobacteria</taxon>
        <taxon>Hyphomicrobiales</taxon>
        <taxon>Aurantimonadaceae</taxon>
        <taxon>Aureimonas</taxon>
    </lineage>
</organism>
<comment type="caution">
    <text evidence="2">The sequence shown here is derived from an EMBL/GenBank/DDBJ whole genome shotgun (WGS) entry which is preliminary data.</text>
</comment>
<evidence type="ECO:0000313" key="3">
    <source>
        <dbReference type="Proteomes" id="UP000613160"/>
    </source>
</evidence>
<protein>
    <submittedName>
        <fullName evidence="2">Uncharacterized protein</fullName>
    </submittedName>
</protein>
<sequence length="104" mass="10952">MPIGHSSTDRGGAGISFAARRPIEVTLNDEVMAAVEGWRQAHGLSNQSEALGELVRLGLMSEIGRIYRMATSARDAALSGLFASPGDADDAEAASRFGPLQPRL</sequence>